<protein>
    <recommendedName>
        <fullName evidence="1">6-phosphogluconate dehydrogenase NADP-binding domain-containing protein</fullName>
    </recommendedName>
</protein>
<gene>
    <name evidence="2" type="ORF">AABB24_009551</name>
</gene>
<dbReference type="GO" id="GO:0016616">
    <property type="term" value="F:oxidoreductase activity, acting on the CH-OH group of donors, NAD or NADP as acceptor"/>
    <property type="evidence" value="ECO:0007669"/>
    <property type="project" value="UniProtKB-ARBA"/>
</dbReference>
<dbReference type="InterPro" id="IPR006115">
    <property type="entry name" value="6PGDH_NADP-bd"/>
</dbReference>
<sequence length="116" mass="13162">MGNPMAQNLIKAGCDVTVWNRTKSKCEPIISLGAKYKSSSEEVAASCDVTFAMLTDPESAMLRVENMELQKEWVQEKGGVSFAVFICYIQKKFKWIPHYTNAIRRNFEKMASARMT</sequence>
<comment type="caution">
    <text evidence="2">The sequence shown here is derived from an EMBL/GenBank/DDBJ whole genome shotgun (WGS) entry which is preliminary data.</text>
</comment>
<dbReference type="AlphaFoldDB" id="A0ABD2UJ14"/>
<name>A0ABD2UJ14_9SOLN</name>
<dbReference type="InterPro" id="IPR051265">
    <property type="entry name" value="HIBADH-related_NP60_sf"/>
</dbReference>
<dbReference type="Proteomes" id="UP001627284">
    <property type="component" value="Unassembled WGS sequence"/>
</dbReference>
<dbReference type="Gene3D" id="3.40.50.720">
    <property type="entry name" value="NAD(P)-binding Rossmann-like Domain"/>
    <property type="match status" value="1"/>
</dbReference>
<dbReference type="PANTHER" id="PTHR43580">
    <property type="entry name" value="OXIDOREDUCTASE GLYR1-RELATED"/>
    <property type="match status" value="1"/>
</dbReference>
<accession>A0ABD2UJ14</accession>
<dbReference type="InterPro" id="IPR036291">
    <property type="entry name" value="NAD(P)-bd_dom_sf"/>
</dbReference>
<dbReference type="SUPFAM" id="SSF51735">
    <property type="entry name" value="NAD(P)-binding Rossmann-fold domains"/>
    <property type="match status" value="1"/>
</dbReference>
<keyword evidence="3" id="KW-1185">Reference proteome</keyword>
<proteinExistence type="predicted"/>
<feature type="domain" description="6-phosphogluconate dehydrogenase NADP-binding" evidence="1">
    <location>
        <begin position="1"/>
        <end position="60"/>
    </location>
</feature>
<evidence type="ECO:0000313" key="3">
    <source>
        <dbReference type="Proteomes" id="UP001627284"/>
    </source>
</evidence>
<reference evidence="2 3" key="1">
    <citation type="submission" date="2024-05" db="EMBL/GenBank/DDBJ databases">
        <title>De novo assembly of an allotetraploid wild potato.</title>
        <authorList>
            <person name="Hosaka A.J."/>
        </authorList>
    </citation>
    <scope>NUCLEOTIDE SEQUENCE [LARGE SCALE GENOMIC DNA]</scope>
    <source>
        <tissue evidence="2">Young leaves</tissue>
    </source>
</reference>
<organism evidence="2 3">
    <name type="scientific">Solanum stoloniferum</name>
    <dbReference type="NCBI Taxonomy" id="62892"/>
    <lineage>
        <taxon>Eukaryota</taxon>
        <taxon>Viridiplantae</taxon>
        <taxon>Streptophyta</taxon>
        <taxon>Embryophyta</taxon>
        <taxon>Tracheophyta</taxon>
        <taxon>Spermatophyta</taxon>
        <taxon>Magnoliopsida</taxon>
        <taxon>eudicotyledons</taxon>
        <taxon>Gunneridae</taxon>
        <taxon>Pentapetalae</taxon>
        <taxon>asterids</taxon>
        <taxon>lamiids</taxon>
        <taxon>Solanales</taxon>
        <taxon>Solanaceae</taxon>
        <taxon>Solanoideae</taxon>
        <taxon>Solaneae</taxon>
        <taxon>Solanum</taxon>
    </lineage>
</organism>
<dbReference type="PANTHER" id="PTHR43580:SF2">
    <property type="entry name" value="CYTOKINE-LIKE NUCLEAR FACTOR N-PAC"/>
    <property type="match status" value="1"/>
</dbReference>
<evidence type="ECO:0000259" key="1">
    <source>
        <dbReference type="Pfam" id="PF03446"/>
    </source>
</evidence>
<dbReference type="EMBL" id="JBJKTR010000005">
    <property type="protein sequence ID" value="KAL3368788.1"/>
    <property type="molecule type" value="Genomic_DNA"/>
</dbReference>
<dbReference type="Pfam" id="PF03446">
    <property type="entry name" value="NAD_binding_2"/>
    <property type="match status" value="1"/>
</dbReference>
<evidence type="ECO:0000313" key="2">
    <source>
        <dbReference type="EMBL" id="KAL3368788.1"/>
    </source>
</evidence>